<dbReference type="OrthoDB" id="5555675at2759"/>
<dbReference type="EMBL" id="KZ559544">
    <property type="protein sequence ID" value="PLN80701.1"/>
    <property type="molecule type" value="Genomic_DNA"/>
</dbReference>
<reference evidence="3" key="1">
    <citation type="submission" date="2017-12" db="EMBL/GenBank/DDBJ databases">
        <authorList>
            <consortium name="DOE Joint Genome Institute"/>
            <person name="Mondo S.J."/>
            <person name="Kjaerbolling I."/>
            <person name="Vesth T.C."/>
            <person name="Frisvad J.C."/>
            <person name="Nybo J.L."/>
            <person name="Theobald S."/>
            <person name="Kuo A."/>
            <person name="Bowyer P."/>
            <person name="Matsuda Y."/>
            <person name="Lyhne E.K."/>
            <person name="Kogle M.E."/>
            <person name="Clum A."/>
            <person name="Lipzen A."/>
            <person name="Salamov A."/>
            <person name="Ngan C.Y."/>
            <person name="Daum C."/>
            <person name="Chiniquy J."/>
            <person name="Barry K."/>
            <person name="LaButti K."/>
            <person name="Haridas S."/>
            <person name="Simmons B.A."/>
            <person name="Magnuson J.K."/>
            <person name="Mortensen U.H."/>
            <person name="Larsen T.O."/>
            <person name="Grigoriev I.V."/>
            <person name="Baker S.E."/>
            <person name="Andersen M.R."/>
            <person name="Nordberg H.P."/>
            <person name="Cantor M.N."/>
            <person name="Hua S.X."/>
        </authorList>
    </citation>
    <scope>NUCLEOTIDE SEQUENCE [LARGE SCALE GENOMIC DNA]</scope>
    <source>
        <strain evidence="3">IBT 19404</strain>
    </source>
</reference>
<evidence type="ECO:0000313" key="3">
    <source>
        <dbReference type="Proteomes" id="UP000235023"/>
    </source>
</evidence>
<gene>
    <name evidence="2" type="ORF">BDW42DRAFT_106520</name>
</gene>
<evidence type="ECO:0000256" key="1">
    <source>
        <dbReference type="SAM" id="SignalP"/>
    </source>
</evidence>
<evidence type="ECO:0000313" key="2">
    <source>
        <dbReference type="EMBL" id="PLN80701.1"/>
    </source>
</evidence>
<feature type="chain" id="PRO_5014400109" description="Ubiquitin 3 binding protein But2 C-terminal domain-containing protein" evidence="1">
    <location>
        <begin position="20"/>
        <end position="195"/>
    </location>
</feature>
<evidence type="ECO:0008006" key="4">
    <source>
        <dbReference type="Google" id="ProtNLM"/>
    </source>
</evidence>
<proteinExistence type="predicted"/>
<sequence length="195" mass="20764">MHPLIYLHALLALPILATAFPAQPAHTTITTAVKDATIIRSGTNCMDCPSGECGKCTLGLKDTLMASATEDEESQILVGFEQPMPGLSVESCSILFPGFGDLLPKEFKITFALAASSDWDEATVNGDNAPAPEPPFKTVTVPPYTRSMDYVDITPACRSAGTDGRFSIYLTALSEHAEIWGKDSGNAAMLKIVPL</sequence>
<protein>
    <recommendedName>
        <fullName evidence="4">Ubiquitin 3 binding protein But2 C-terminal domain-containing protein</fullName>
    </recommendedName>
</protein>
<feature type="signal peptide" evidence="1">
    <location>
        <begin position="1"/>
        <end position="19"/>
    </location>
</feature>
<organism evidence="2 3">
    <name type="scientific">Aspergillus taichungensis</name>
    <dbReference type="NCBI Taxonomy" id="482145"/>
    <lineage>
        <taxon>Eukaryota</taxon>
        <taxon>Fungi</taxon>
        <taxon>Dikarya</taxon>
        <taxon>Ascomycota</taxon>
        <taxon>Pezizomycotina</taxon>
        <taxon>Eurotiomycetes</taxon>
        <taxon>Eurotiomycetidae</taxon>
        <taxon>Eurotiales</taxon>
        <taxon>Aspergillaceae</taxon>
        <taxon>Aspergillus</taxon>
        <taxon>Aspergillus subgen. Circumdati</taxon>
    </lineage>
</organism>
<dbReference type="AlphaFoldDB" id="A0A2J5HU45"/>
<keyword evidence="1" id="KW-0732">Signal</keyword>
<keyword evidence="3" id="KW-1185">Reference proteome</keyword>
<dbReference type="GO" id="GO:0005576">
    <property type="term" value="C:extracellular region"/>
    <property type="evidence" value="ECO:0007669"/>
    <property type="project" value="UniProtKB-SubCell"/>
</dbReference>
<name>A0A2J5HU45_9EURO</name>
<dbReference type="Proteomes" id="UP000235023">
    <property type="component" value="Unassembled WGS sequence"/>
</dbReference>
<accession>A0A2J5HU45</accession>